<name>A0A6P3ELT3_OCTDE</name>
<dbReference type="InterPro" id="IPR017452">
    <property type="entry name" value="GPCR_Rhodpsn_7TM"/>
</dbReference>
<keyword evidence="6 10" id="KW-0472">Membrane</keyword>
<evidence type="ECO:0000313" key="13">
    <source>
        <dbReference type="RefSeq" id="XP_004627385.1"/>
    </source>
</evidence>
<dbReference type="RefSeq" id="XP_004627385.1">
    <property type="nucleotide sequence ID" value="XM_004627328.2"/>
</dbReference>
<dbReference type="Gene3D" id="1.20.1070.10">
    <property type="entry name" value="Rhodopsin 7-helix transmembrane proteins"/>
    <property type="match status" value="1"/>
</dbReference>
<dbReference type="SUPFAM" id="SSF81321">
    <property type="entry name" value="Family A G protein-coupled receptor-like"/>
    <property type="match status" value="1"/>
</dbReference>
<dbReference type="GO" id="GO:0005886">
    <property type="term" value="C:plasma membrane"/>
    <property type="evidence" value="ECO:0007669"/>
    <property type="project" value="UniProtKB-SubCell"/>
</dbReference>
<evidence type="ECO:0000256" key="6">
    <source>
        <dbReference type="ARBA" id="ARBA00023136"/>
    </source>
</evidence>
<evidence type="ECO:0000256" key="8">
    <source>
        <dbReference type="ARBA" id="ARBA00023224"/>
    </source>
</evidence>
<keyword evidence="8" id="KW-0807">Transducer</keyword>
<evidence type="ECO:0000256" key="1">
    <source>
        <dbReference type="ARBA" id="ARBA00004651"/>
    </source>
</evidence>
<keyword evidence="7 13" id="KW-0675">Receptor</keyword>
<reference evidence="13" key="1">
    <citation type="submission" date="2025-08" db="UniProtKB">
        <authorList>
            <consortium name="RefSeq"/>
        </authorList>
    </citation>
    <scope>IDENTIFICATION</scope>
</reference>
<evidence type="ECO:0000256" key="10">
    <source>
        <dbReference type="SAM" id="Phobius"/>
    </source>
</evidence>
<evidence type="ECO:0000256" key="5">
    <source>
        <dbReference type="ARBA" id="ARBA00023040"/>
    </source>
</evidence>
<dbReference type="InParanoid" id="A0A6P3ELT3"/>
<feature type="transmembrane region" description="Helical" evidence="10">
    <location>
        <begin position="102"/>
        <end position="127"/>
    </location>
</feature>
<dbReference type="PRINTS" id="PR02108">
    <property type="entry name" value="MRGPCRFAMILY"/>
</dbReference>
<evidence type="ECO:0000256" key="7">
    <source>
        <dbReference type="ARBA" id="ARBA00023170"/>
    </source>
</evidence>
<dbReference type="InterPro" id="IPR026230">
    <property type="entry name" value="MRGPCRE"/>
</dbReference>
<keyword evidence="2" id="KW-1003">Cell membrane</keyword>
<evidence type="ECO:0000256" key="2">
    <source>
        <dbReference type="ARBA" id="ARBA00022475"/>
    </source>
</evidence>
<dbReference type="PRINTS" id="PR02111">
    <property type="entry name" value="MRGPCRE"/>
</dbReference>
<protein>
    <submittedName>
        <fullName evidence="13">Mas-related G-protein coupled receptor member E</fullName>
    </submittedName>
</protein>
<dbReference type="CTD" id="116534"/>
<feature type="transmembrane region" description="Helical" evidence="10">
    <location>
        <begin position="215"/>
        <end position="237"/>
    </location>
</feature>
<evidence type="ECO:0000256" key="4">
    <source>
        <dbReference type="ARBA" id="ARBA00022989"/>
    </source>
</evidence>
<keyword evidence="5" id="KW-0297">G-protein coupled receptor</keyword>
<dbReference type="OrthoDB" id="9896011at2759"/>
<dbReference type="AlphaFoldDB" id="A0A6P3ELT3"/>
<evidence type="ECO:0000256" key="3">
    <source>
        <dbReference type="ARBA" id="ARBA00022692"/>
    </source>
</evidence>
<dbReference type="PANTHER" id="PTHR11334">
    <property type="entry name" value="MAS-RELATED G-PROTEIN COUPLED RECEPTOR"/>
    <property type="match status" value="1"/>
</dbReference>
<dbReference type="InterPro" id="IPR000276">
    <property type="entry name" value="GPCR_Rhodpsn"/>
</dbReference>
<feature type="transmembrane region" description="Helical" evidence="10">
    <location>
        <begin position="249"/>
        <end position="272"/>
    </location>
</feature>
<dbReference type="PRINTS" id="PR00237">
    <property type="entry name" value="GPCRRHODOPSN"/>
</dbReference>
<dbReference type="GO" id="GO:0004930">
    <property type="term" value="F:G protein-coupled receptor activity"/>
    <property type="evidence" value="ECO:0007669"/>
    <property type="project" value="UniProtKB-KW"/>
</dbReference>
<dbReference type="PANTHER" id="PTHR11334:SF26">
    <property type="entry name" value="MAS-RELATED G-PROTEIN COUPLED RECEPTOR MEMBER E"/>
    <property type="match status" value="1"/>
</dbReference>
<keyword evidence="3 10" id="KW-0812">Transmembrane</keyword>
<accession>A0A6P3ELT3</accession>
<keyword evidence="12" id="KW-1185">Reference proteome</keyword>
<dbReference type="FunFam" id="1.20.1070.10:FF:000193">
    <property type="entry name" value="Mas-related G-protein coupled receptor member E"/>
    <property type="match status" value="1"/>
</dbReference>
<organism evidence="12 13">
    <name type="scientific">Octodon degus</name>
    <name type="common">Degu</name>
    <name type="synonym">Sciurus degus</name>
    <dbReference type="NCBI Taxonomy" id="10160"/>
    <lineage>
        <taxon>Eukaryota</taxon>
        <taxon>Metazoa</taxon>
        <taxon>Chordata</taxon>
        <taxon>Craniata</taxon>
        <taxon>Vertebrata</taxon>
        <taxon>Euteleostomi</taxon>
        <taxon>Mammalia</taxon>
        <taxon>Eutheria</taxon>
        <taxon>Euarchontoglires</taxon>
        <taxon>Glires</taxon>
        <taxon>Rodentia</taxon>
        <taxon>Hystricomorpha</taxon>
        <taxon>Octodontidae</taxon>
        <taxon>Octodon</taxon>
    </lineage>
</organism>
<feature type="domain" description="G-protein coupled receptors family 1 profile" evidence="11">
    <location>
        <begin position="41"/>
        <end position="269"/>
    </location>
</feature>
<dbReference type="PROSITE" id="PS50262">
    <property type="entry name" value="G_PROTEIN_RECEP_F1_2"/>
    <property type="match status" value="1"/>
</dbReference>
<gene>
    <name evidence="13" type="primary">Mrgpre</name>
</gene>
<dbReference type="Proteomes" id="UP000515203">
    <property type="component" value="Unplaced"/>
</dbReference>
<evidence type="ECO:0000259" key="11">
    <source>
        <dbReference type="PROSITE" id="PS50262"/>
    </source>
</evidence>
<dbReference type="Pfam" id="PF00001">
    <property type="entry name" value="7tm_1"/>
    <property type="match status" value="1"/>
</dbReference>
<evidence type="ECO:0000313" key="12">
    <source>
        <dbReference type="Proteomes" id="UP000515203"/>
    </source>
</evidence>
<evidence type="ECO:0000256" key="9">
    <source>
        <dbReference type="ARBA" id="ARBA00061394"/>
    </source>
</evidence>
<dbReference type="GeneID" id="101587637"/>
<feature type="transmembrane region" description="Helical" evidence="10">
    <location>
        <begin position="139"/>
        <end position="166"/>
    </location>
</feature>
<keyword evidence="4 10" id="KW-1133">Transmembrane helix</keyword>
<comment type="similarity">
    <text evidence="9">Belongs to the G-protein coupled receptor 1 family. Mas subfamily.</text>
</comment>
<sequence>MMELKEAPKHEGSSTSVQEDVAFNLAILSLTELLSLGGLLGNGVVLWLLSCNAYQNPFSIYLLDVACADLIFLGCHMVAVVSDLLPGQVDFPSFIQTSLATLRFLCYIVSLSLLAAISTEQCLATFFPAWYLCRRPRHLTTCVCALIWALCLLLDLMLTGACTLFLGESSSRLCWTLWVVLAALLAVLCCAMCVSSLFLLLRMEHGPQRHQPRGFPALVLLTVLLFLFCGLPFGIYWLSRNLHWHIPHYFYHLSFLTAGMHSAAKPVIYFCLGSARGQGLREPFRLVLQRALGDEAELGARREASHRGLMEVTA</sequence>
<feature type="transmembrane region" description="Helical" evidence="10">
    <location>
        <begin position="178"/>
        <end position="203"/>
    </location>
</feature>
<feature type="transmembrane region" description="Helical" evidence="10">
    <location>
        <begin position="25"/>
        <end position="49"/>
    </location>
</feature>
<comment type="subcellular location">
    <subcellularLocation>
        <location evidence="1">Cell membrane</location>
        <topology evidence="1">Multi-pass membrane protein</topology>
    </subcellularLocation>
</comment>
<feature type="transmembrane region" description="Helical" evidence="10">
    <location>
        <begin position="61"/>
        <end position="82"/>
    </location>
</feature>
<dbReference type="InterPro" id="IPR026234">
    <property type="entry name" value="MRGPCRFAMILY"/>
</dbReference>
<proteinExistence type="inferred from homology"/>